<comment type="caution">
    <text evidence="1">The sequence shown here is derived from an EMBL/GenBank/DDBJ whole genome shotgun (WGS) entry which is preliminary data.</text>
</comment>
<dbReference type="Proteomes" id="UP001444071">
    <property type="component" value="Unassembled WGS sequence"/>
</dbReference>
<evidence type="ECO:0000313" key="1">
    <source>
        <dbReference type="EMBL" id="MEQ2274459.1"/>
    </source>
</evidence>
<sequence length="111" mass="12273">MMSSHACFDMFEGGGRSGKQCFGRKEKKGLVAQRAANGRPADRSIMASSPSDSFCASVEKADYAKVRFTARHHQHHRHHLSNIRRRRPGVLVIGARPAGSLQVILSTRDET</sequence>
<proteinExistence type="predicted"/>
<name>A0ABV0WY99_9TELE</name>
<accession>A0ABV0WY99</accession>
<evidence type="ECO:0000313" key="2">
    <source>
        <dbReference type="Proteomes" id="UP001444071"/>
    </source>
</evidence>
<keyword evidence="2" id="KW-1185">Reference proteome</keyword>
<dbReference type="EMBL" id="JAHRIM010080083">
    <property type="protein sequence ID" value="MEQ2274459.1"/>
    <property type="molecule type" value="Genomic_DNA"/>
</dbReference>
<reference evidence="1 2" key="1">
    <citation type="submission" date="2021-06" db="EMBL/GenBank/DDBJ databases">
        <authorList>
            <person name="Palmer J.M."/>
        </authorList>
    </citation>
    <scope>NUCLEOTIDE SEQUENCE [LARGE SCALE GENOMIC DNA]</scope>
    <source>
        <strain evidence="1 2">XR_2019</strain>
        <tissue evidence="1">Muscle</tissue>
    </source>
</reference>
<gene>
    <name evidence="1" type="ORF">XENORESO_001890</name>
</gene>
<organism evidence="1 2">
    <name type="scientific">Xenotaenia resolanae</name>
    <dbReference type="NCBI Taxonomy" id="208358"/>
    <lineage>
        <taxon>Eukaryota</taxon>
        <taxon>Metazoa</taxon>
        <taxon>Chordata</taxon>
        <taxon>Craniata</taxon>
        <taxon>Vertebrata</taxon>
        <taxon>Euteleostomi</taxon>
        <taxon>Actinopterygii</taxon>
        <taxon>Neopterygii</taxon>
        <taxon>Teleostei</taxon>
        <taxon>Neoteleostei</taxon>
        <taxon>Acanthomorphata</taxon>
        <taxon>Ovalentaria</taxon>
        <taxon>Atherinomorphae</taxon>
        <taxon>Cyprinodontiformes</taxon>
        <taxon>Goodeidae</taxon>
        <taxon>Xenotaenia</taxon>
    </lineage>
</organism>
<protein>
    <submittedName>
        <fullName evidence="1">Uncharacterized protein</fullName>
    </submittedName>
</protein>